<gene>
    <name evidence="11" type="ORF">DSM3645_06776</name>
</gene>
<dbReference type="STRING" id="314230.DSM3645_06776"/>
<evidence type="ECO:0000256" key="3">
    <source>
        <dbReference type="ARBA" id="ARBA00022553"/>
    </source>
</evidence>
<evidence type="ECO:0000256" key="4">
    <source>
        <dbReference type="ARBA" id="ARBA00022723"/>
    </source>
</evidence>
<dbReference type="Gene3D" id="3.40.120.10">
    <property type="entry name" value="Alpha-D-Glucose-1,6-Bisphosphate, subunit A, domain 3"/>
    <property type="match status" value="3"/>
</dbReference>
<dbReference type="InterPro" id="IPR036900">
    <property type="entry name" value="A-D-PHexomutase_C_sf"/>
</dbReference>
<evidence type="ECO:0000313" key="12">
    <source>
        <dbReference type="Proteomes" id="UP000004358"/>
    </source>
</evidence>
<keyword evidence="3" id="KW-0597">Phosphoprotein</keyword>
<dbReference type="PANTHER" id="PTHR45745:SF1">
    <property type="entry name" value="PHOSPHOGLUCOMUTASE 2B-RELATED"/>
    <property type="match status" value="1"/>
</dbReference>
<dbReference type="PROSITE" id="PS00710">
    <property type="entry name" value="PGM_PMM"/>
    <property type="match status" value="1"/>
</dbReference>
<dbReference type="eggNOG" id="COG1109">
    <property type="taxonomic scope" value="Bacteria"/>
</dbReference>
<dbReference type="InterPro" id="IPR016066">
    <property type="entry name" value="A-D-PHexomutase_CS"/>
</dbReference>
<dbReference type="InterPro" id="IPR016055">
    <property type="entry name" value="A-D-PHexomutase_a/b/a-I/II/III"/>
</dbReference>
<evidence type="ECO:0000256" key="5">
    <source>
        <dbReference type="ARBA" id="ARBA00022842"/>
    </source>
</evidence>
<dbReference type="RefSeq" id="WP_002654949.1">
    <property type="nucleotide sequence ID" value="NZ_CH672377.1"/>
</dbReference>
<evidence type="ECO:0000256" key="7">
    <source>
        <dbReference type="SAM" id="Coils"/>
    </source>
</evidence>
<protein>
    <submittedName>
        <fullName evidence="11">Phosphomannomutase</fullName>
    </submittedName>
</protein>
<feature type="domain" description="Alpha-D-phosphohexomutase alpha/beta/alpha" evidence="9">
    <location>
        <begin position="233"/>
        <end position="330"/>
    </location>
</feature>
<evidence type="ECO:0000256" key="1">
    <source>
        <dbReference type="ARBA" id="ARBA00001946"/>
    </source>
</evidence>
<accession>A3ZYD2</accession>
<dbReference type="GO" id="GO:0005975">
    <property type="term" value="P:carbohydrate metabolic process"/>
    <property type="evidence" value="ECO:0007669"/>
    <property type="project" value="InterPro"/>
</dbReference>
<organism evidence="11 12">
    <name type="scientific">Blastopirellula marina DSM 3645</name>
    <dbReference type="NCBI Taxonomy" id="314230"/>
    <lineage>
        <taxon>Bacteria</taxon>
        <taxon>Pseudomonadati</taxon>
        <taxon>Planctomycetota</taxon>
        <taxon>Planctomycetia</taxon>
        <taxon>Pirellulales</taxon>
        <taxon>Pirellulaceae</taxon>
        <taxon>Blastopirellula</taxon>
    </lineage>
</organism>
<evidence type="ECO:0000259" key="8">
    <source>
        <dbReference type="Pfam" id="PF02878"/>
    </source>
</evidence>
<dbReference type="SUPFAM" id="SSF55957">
    <property type="entry name" value="Phosphoglucomutase, C-terminal domain"/>
    <property type="match status" value="1"/>
</dbReference>
<reference evidence="11 12" key="1">
    <citation type="submission" date="2006-02" db="EMBL/GenBank/DDBJ databases">
        <authorList>
            <person name="Amann R."/>
            <person name="Ferriera S."/>
            <person name="Johnson J."/>
            <person name="Kravitz S."/>
            <person name="Halpern A."/>
            <person name="Remington K."/>
            <person name="Beeson K."/>
            <person name="Tran B."/>
            <person name="Rogers Y.-H."/>
            <person name="Friedman R."/>
            <person name="Venter J.C."/>
        </authorList>
    </citation>
    <scope>NUCLEOTIDE SEQUENCE [LARGE SCALE GENOMIC DNA]</scope>
    <source>
        <strain evidence="11 12">DSM 3645</strain>
    </source>
</reference>
<keyword evidence="6" id="KW-0413">Isomerase</keyword>
<evidence type="ECO:0000313" key="11">
    <source>
        <dbReference type="EMBL" id="EAQ78374.1"/>
    </source>
</evidence>
<dbReference type="InterPro" id="IPR005844">
    <property type="entry name" value="A-D-PHexomutase_a/b/a-I"/>
</dbReference>
<sequence length="602" mass="66023">MTSEVDPLLSKVEAAVSAQKITSSAAENIKIWLTEPRYASYASQVADHIQAEKWQALDDAFWTVIPFGTGGRRGRMYPIGSNAINERTIGESAQGLASYINDNVEGPLSCGIAYDTRHRSREFAELCARIMVANGFKVYFLDDYRSTPELSFLVRYKRCSCGIMVTASHNPPSDNAVKVYWSTGGQVLPPHDKAIIDRVMNVEELPLDVVFSEAVGKGSIEICTDEVDLAFIENVKGQRFSGPRDLKLIYSPLHGVGASAVIPALQADGFADVEVFGPHAEPNGDFPNVPGHVSNPENPQVFDAIIERAKETGAEFVLATDPDCDRVGCAAPVTMDLKGEWRTFTGNQIAALLCDFVLSKKKAGVGVEADNYVVKTLVTTEMVRRIADSYGVKTFGNLQVGFKYIGGTMDEEGPDNFLFGCEESHGYLVGQYARDKDAAVASMLLCELAADCKANGQSLHEKLESLWWQYGYHAEHLLNQKMEGSEGMANMKKLMAKFREQPPTSLDGMALQRVRDYKNNVIVTPDGKQAPLDGPPGDMVILDLAEGNYVAVRPSGTEPKVKFYMFTYVEPEQLSLLDMAKSAMQERINALETELKAYAAAI</sequence>
<feature type="domain" description="Alpha-D-phosphohexomutase alpha/beta/alpha" evidence="8">
    <location>
        <begin position="67"/>
        <end position="203"/>
    </location>
</feature>
<dbReference type="Gene3D" id="3.30.310.50">
    <property type="entry name" value="Alpha-D-phosphohexomutase, C-terminal domain"/>
    <property type="match status" value="1"/>
</dbReference>
<dbReference type="Pfam" id="PF02880">
    <property type="entry name" value="PGM_PMM_III"/>
    <property type="match status" value="1"/>
</dbReference>
<keyword evidence="7" id="KW-0175">Coiled coil</keyword>
<dbReference type="Proteomes" id="UP000004358">
    <property type="component" value="Unassembled WGS sequence"/>
</dbReference>
<dbReference type="GO" id="GO:0006166">
    <property type="term" value="P:purine ribonucleoside salvage"/>
    <property type="evidence" value="ECO:0007669"/>
    <property type="project" value="TreeGrafter"/>
</dbReference>
<evidence type="ECO:0000256" key="6">
    <source>
        <dbReference type="ARBA" id="ARBA00023235"/>
    </source>
</evidence>
<keyword evidence="4" id="KW-0479">Metal-binding</keyword>
<proteinExistence type="inferred from homology"/>
<keyword evidence="5" id="KW-0460">Magnesium</keyword>
<dbReference type="CDD" id="cd05799">
    <property type="entry name" value="PGM2"/>
    <property type="match status" value="1"/>
</dbReference>
<comment type="caution">
    <text evidence="11">The sequence shown here is derived from an EMBL/GenBank/DDBJ whole genome shotgun (WGS) entry which is preliminary data.</text>
</comment>
<evidence type="ECO:0000256" key="2">
    <source>
        <dbReference type="ARBA" id="ARBA00010231"/>
    </source>
</evidence>
<feature type="coiled-coil region" evidence="7">
    <location>
        <begin position="574"/>
        <end position="601"/>
    </location>
</feature>
<evidence type="ECO:0000259" key="9">
    <source>
        <dbReference type="Pfam" id="PF02879"/>
    </source>
</evidence>
<dbReference type="PANTHER" id="PTHR45745">
    <property type="entry name" value="PHOSPHOMANNOMUTASE 45A"/>
    <property type="match status" value="1"/>
</dbReference>
<dbReference type="EMBL" id="AANZ01000021">
    <property type="protein sequence ID" value="EAQ78374.1"/>
    <property type="molecule type" value="Genomic_DNA"/>
</dbReference>
<name>A3ZYD2_9BACT</name>
<dbReference type="OrthoDB" id="9806956at2"/>
<feature type="domain" description="Alpha-D-phosphohexomutase alpha/beta/alpha" evidence="10">
    <location>
        <begin position="346"/>
        <end position="470"/>
    </location>
</feature>
<dbReference type="SUPFAM" id="SSF53738">
    <property type="entry name" value="Phosphoglucomutase, first 3 domains"/>
    <property type="match status" value="3"/>
</dbReference>
<dbReference type="GO" id="GO:0000287">
    <property type="term" value="F:magnesium ion binding"/>
    <property type="evidence" value="ECO:0007669"/>
    <property type="project" value="InterPro"/>
</dbReference>
<comment type="cofactor">
    <cofactor evidence="1">
        <name>Mg(2+)</name>
        <dbReference type="ChEBI" id="CHEBI:18420"/>
    </cofactor>
</comment>
<dbReference type="HOGENOM" id="CLU_016950_0_0_0"/>
<dbReference type="InterPro" id="IPR005846">
    <property type="entry name" value="A-D-PHexomutase_a/b/a-III"/>
</dbReference>
<dbReference type="AlphaFoldDB" id="A3ZYD2"/>
<evidence type="ECO:0000259" key="10">
    <source>
        <dbReference type="Pfam" id="PF02880"/>
    </source>
</evidence>
<dbReference type="Pfam" id="PF02879">
    <property type="entry name" value="PGM_PMM_II"/>
    <property type="match status" value="1"/>
</dbReference>
<dbReference type="InterPro" id="IPR005845">
    <property type="entry name" value="A-D-PHexomutase_a/b/a-II"/>
</dbReference>
<dbReference type="GO" id="GO:0008973">
    <property type="term" value="F:phosphopentomutase activity"/>
    <property type="evidence" value="ECO:0007669"/>
    <property type="project" value="TreeGrafter"/>
</dbReference>
<comment type="similarity">
    <text evidence="2">Belongs to the phosphohexose mutase family.</text>
</comment>
<dbReference type="Pfam" id="PF02878">
    <property type="entry name" value="PGM_PMM_I"/>
    <property type="match status" value="1"/>
</dbReference>